<proteinExistence type="predicted"/>
<sequence length="147" mass="15113">MRLPFVLLAVVLASGAAAVITPAAAQPPVVWEPLPSTAQTVNENAMVTALALAEAPGGGTAVYVHAGRTYRLDDDERDWTPLDLGAPEAVTVTVFDARGRAVWASGAGPARGEHAWEIDASAWAAGVYVVRAEIGGGAVSARLTVAR</sequence>
<feature type="chain" id="PRO_5012785476" description="Secretion system C-terminal sorting domain-containing protein" evidence="1">
    <location>
        <begin position="26"/>
        <end position="147"/>
    </location>
</feature>
<accession>A0A259TW15</accession>
<gene>
    <name evidence="2" type="ORF">BSZ36_02255</name>
</gene>
<organism evidence="2 3">
    <name type="scientific">Rubricoccus marinus</name>
    <dbReference type="NCBI Taxonomy" id="716817"/>
    <lineage>
        <taxon>Bacteria</taxon>
        <taxon>Pseudomonadati</taxon>
        <taxon>Rhodothermota</taxon>
        <taxon>Rhodothermia</taxon>
        <taxon>Rhodothermales</taxon>
        <taxon>Rubricoccaceae</taxon>
        <taxon>Rubricoccus</taxon>
    </lineage>
</organism>
<keyword evidence="3" id="KW-1185">Reference proteome</keyword>
<name>A0A259TW15_9BACT</name>
<dbReference type="RefSeq" id="WP_094545565.1">
    <property type="nucleotide sequence ID" value="NZ_MQWB01000001.1"/>
</dbReference>
<dbReference type="Proteomes" id="UP000216446">
    <property type="component" value="Unassembled WGS sequence"/>
</dbReference>
<reference evidence="2 3" key="1">
    <citation type="submission" date="2016-11" db="EMBL/GenBank/DDBJ databases">
        <title>Study of marine rhodopsin-containing bacteria.</title>
        <authorList>
            <person name="Yoshizawa S."/>
            <person name="Kumagai Y."/>
            <person name="Kogure K."/>
        </authorList>
    </citation>
    <scope>NUCLEOTIDE SEQUENCE [LARGE SCALE GENOMIC DNA]</scope>
    <source>
        <strain evidence="2 3">SG-29</strain>
    </source>
</reference>
<dbReference type="InParanoid" id="A0A259TW15"/>
<evidence type="ECO:0000313" key="2">
    <source>
        <dbReference type="EMBL" id="OZC01911.1"/>
    </source>
</evidence>
<evidence type="ECO:0008006" key="4">
    <source>
        <dbReference type="Google" id="ProtNLM"/>
    </source>
</evidence>
<feature type="signal peptide" evidence="1">
    <location>
        <begin position="1"/>
        <end position="25"/>
    </location>
</feature>
<evidence type="ECO:0000256" key="1">
    <source>
        <dbReference type="SAM" id="SignalP"/>
    </source>
</evidence>
<protein>
    <recommendedName>
        <fullName evidence="4">Secretion system C-terminal sorting domain-containing protein</fullName>
    </recommendedName>
</protein>
<keyword evidence="1" id="KW-0732">Signal</keyword>
<comment type="caution">
    <text evidence="2">The sequence shown here is derived from an EMBL/GenBank/DDBJ whole genome shotgun (WGS) entry which is preliminary data.</text>
</comment>
<dbReference type="EMBL" id="MQWB01000001">
    <property type="protein sequence ID" value="OZC01911.1"/>
    <property type="molecule type" value="Genomic_DNA"/>
</dbReference>
<evidence type="ECO:0000313" key="3">
    <source>
        <dbReference type="Proteomes" id="UP000216446"/>
    </source>
</evidence>
<dbReference type="AlphaFoldDB" id="A0A259TW15"/>
<dbReference type="OrthoDB" id="1119542at2"/>